<sequence>VALRFSSEVQAVIGPLLTELGFVLDEIDDSPDEGGRRQHVVYYRSGDCKVQVYESSREGEVNCMIAPLDVPNEFGLRAKKWQYFTRFVERPDRPLAELAALARAEYESFANPLDWVRDRIANYYEPAHAGILEMYGAP</sequence>
<feature type="non-terminal residue" evidence="1">
    <location>
        <position position="1"/>
    </location>
</feature>
<dbReference type="AlphaFoldDB" id="A0A2U3NLD9"/>
<dbReference type="EMBL" id="FUFA01000001">
    <property type="protein sequence ID" value="SPM32306.1"/>
    <property type="molecule type" value="Genomic_DNA"/>
</dbReference>
<reference evidence="1 2" key="1">
    <citation type="submission" date="2017-01" db="EMBL/GenBank/DDBJ databases">
        <authorList>
            <consortium name="Urmite Genomes"/>
        </authorList>
    </citation>
    <scope>NUCLEOTIDE SEQUENCE [LARGE SCALE GENOMIC DNA]</scope>
    <source>
        <strain evidence="1 2">AB57</strain>
    </source>
</reference>
<keyword evidence="2" id="KW-1185">Reference proteome</keyword>
<gene>
    <name evidence="1" type="ORF">MRAB57_104</name>
</gene>
<dbReference type="STRING" id="1841860.GCA_900157375_00103"/>
<organism evidence="1 2">
    <name type="scientific">Mycobacterium rhizamassiliense</name>
    <dbReference type="NCBI Taxonomy" id="1841860"/>
    <lineage>
        <taxon>Bacteria</taxon>
        <taxon>Bacillati</taxon>
        <taxon>Actinomycetota</taxon>
        <taxon>Actinomycetes</taxon>
        <taxon>Mycobacteriales</taxon>
        <taxon>Mycobacteriaceae</taxon>
        <taxon>Mycobacterium</taxon>
    </lineage>
</organism>
<accession>A0A2U3NLD9</accession>
<proteinExistence type="predicted"/>
<protein>
    <submittedName>
        <fullName evidence="1">Uncharacterized protein</fullName>
    </submittedName>
</protein>
<evidence type="ECO:0000313" key="2">
    <source>
        <dbReference type="Proteomes" id="UP000240988"/>
    </source>
</evidence>
<name>A0A2U3NLD9_9MYCO</name>
<evidence type="ECO:0000313" key="1">
    <source>
        <dbReference type="EMBL" id="SPM32306.1"/>
    </source>
</evidence>
<dbReference type="Proteomes" id="UP000240988">
    <property type="component" value="Unassembled WGS sequence"/>
</dbReference>